<proteinExistence type="predicted"/>
<sequence length="50" mass="6256">MSRIFFKKNQIFCFKWNTFLKAGFQTMIVECLEIYFFFKSDKERCFVCYK</sequence>
<accession>A0A0M4MWL7</accession>
<evidence type="ECO:0000313" key="1">
    <source>
        <dbReference type="EMBL" id="ALE40858.1"/>
    </source>
</evidence>
<protein>
    <submittedName>
        <fullName evidence="1">Uncharacterized protein</fullName>
    </submittedName>
</protein>
<dbReference type="Proteomes" id="UP000056502">
    <property type="component" value="Chromosome I"/>
</dbReference>
<dbReference type="EMBL" id="CP012603">
    <property type="protein sequence ID" value="ALE40858.1"/>
    <property type="molecule type" value="Genomic_DNA"/>
</dbReference>
<dbReference type="PATRIC" id="fig|1279460.3.peg.3784"/>
<gene>
    <name evidence="1" type="ORF">G436_3711</name>
</gene>
<organism evidence="1">
    <name type="scientific">Leptospira interrogans serovar Hardjo str. Norma</name>
    <dbReference type="NCBI Taxonomy" id="1279460"/>
    <lineage>
        <taxon>Bacteria</taxon>
        <taxon>Pseudomonadati</taxon>
        <taxon>Spirochaetota</taxon>
        <taxon>Spirochaetia</taxon>
        <taxon>Leptospirales</taxon>
        <taxon>Leptospiraceae</taxon>
        <taxon>Leptospira</taxon>
    </lineage>
</organism>
<reference evidence="1 2" key="1">
    <citation type="journal article" date="2015" name="Genome Announc.">
        <title>Whole-Genome Sequence of Leptospira interrogans Serovar Hardjo Subtype Hardjoprajitno Strain Norma, Isolated from Cattle in a Leptospirosis Outbreak in Brazil.</title>
        <authorList>
            <person name="Cosate M.R."/>
            <person name="Soares S.C."/>
            <person name="Mendes T.A."/>
            <person name="Raittz R.T."/>
            <person name="Moreira E.C."/>
            <person name="Leite R."/>
            <person name="Fernandes G.R."/>
            <person name="Haddad J.P."/>
            <person name="Ortega J.M."/>
        </authorList>
    </citation>
    <scope>NUCLEOTIDE SEQUENCE [LARGE SCALE GENOMIC DNA]</scope>
    <source>
        <strain evidence="1 2">Norma</strain>
    </source>
</reference>
<name>A0A0M4MWL7_LEPIR</name>
<dbReference type="AlphaFoldDB" id="A0A0M4MWL7"/>
<evidence type="ECO:0000313" key="2">
    <source>
        <dbReference type="Proteomes" id="UP000056502"/>
    </source>
</evidence>